<name>A0A1G4TNM8_9BACL</name>
<keyword evidence="3" id="KW-1185">Reference proteome</keyword>
<dbReference type="Proteomes" id="UP000198601">
    <property type="component" value="Unassembled WGS sequence"/>
</dbReference>
<evidence type="ECO:0000313" key="2">
    <source>
        <dbReference type="EMBL" id="SCW82976.1"/>
    </source>
</evidence>
<dbReference type="OrthoDB" id="9892896at2"/>
<sequence length="106" mass="12015">MMFTLQRKSLIAVILCLMFAFIAVLPTASAAEEDPLDQKYVDITRVFEFKKGQLNAPPLTYYYEVRYPVGRFAGTLDIENPTQTFYHPDGSGYHSVKYTGIISLIP</sequence>
<accession>A0A1G4TNM8</accession>
<organism evidence="2 3">
    <name type="scientific">Paenibacillus tianmuensis</name>
    <dbReference type="NCBI Taxonomy" id="624147"/>
    <lineage>
        <taxon>Bacteria</taxon>
        <taxon>Bacillati</taxon>
        <taxon>Bacillota</taxon>
        <taxon>Bacilli</taxon>
        <taxon>Bacillales</taxon>
        <taxon>Paenibacillaceae</taxon>
        <taxon>Paenibacillus</taxon>
    </lineage>
</organism>
<dbReference type="AlphaFoldDB" id="A0A1G4TNM8"/>
<feature type="signal peptide" evidence="1">
    <location>
        <begin position="1"/>
        <end position="30"/>
    </location>
</feature>
<evidence type="ECO:0000256" key="1">
    <source>
        <dbReference type="SAM" id="SignalP"/>
    </source>
</evidence>
<gene>
    <name evidence="2" type="ORF">SAMN04487970_105936</name>
</gene>
<proteinExistence type="predicted"/>
<dbReference type="RefSeq" id="WP_090676369.1">
    <property type="nucleotide sequence ID" value="NZ_FMTT01000059.1"/>
</dbReference>
<dbReference type="EMBL" id="FMTT01000059">
    <property type="protein sequence ID" value="SCW82976.1"/>
    <property type="molecule type" value="Genomic_DNA"/>
</dbReference>
<protein>
    <submittedName>
        <fullName evidence="2">Uncharacterized protein</fullName>
    </submittedName>
</protein>
<keyword evidence="1" id="KW-0732">Signal</keyword>
<feature type="chain" id="PRO_5011746200" evidence="1">
    <location>
        <begin position="31"/>
        <end position="106"/>
    </location>
</feature>
<reference evidence="3" key="1">
    <citation type="submission" date="2016-10" db="EMBL/GenBank/DDBJ databases">
        <authorList>
            <person name="Varghese N."/>
            <person name="Submissions S."/>
        </authorList>
    </citation>
    <scope>NUCLEOTIDE SEQUENCE [LARGE SCALE GENOMIC DNA]</scope>
    <source>
        <strain evidence="3">CGMCC 1.8946</strain>
    </source>
</reference>
<evidence type="ECO:0000313" key="3">
    <source>
        <dbReference type="Proteomes" id="UP000198601"/>
    </source>
</evidence>